<dbReference type="AlphaFoldDB" id="A0A4R7I2K9"/>
<keyword evidence="2" id="KW-1185">Reference proteome</keyword>
<proteinExistence type="predicted"/>
<name>A0A4R7I2K9_9ACTN</name>
<organism evidence="1 2">
    <name type="scientific">Ilumatobacter fluminis</name>
    <dbReference type="NCBI Taxonomy" id="467091"/>
    <lineage>
        <taxon>Bacteria</taxon>
        <taxon>Bacillati</taxon>
        <taxon>Actinomycetota</taxon>
        <taxon>Acidimicrobiia</taxon>
        <taxon>Acidimicrobiales</taxon>
        <taxon>Ilumatobacteraceae</taxon>
        <taxon>Ilumatobacter</taxon>
    </lineage>
</organism>
<sequence length="141" mass="14912">MVALAAALVLAACGGDDADELVVEQPRIGATPIGADAALYFGVTSPLDDRLVGVDTDVAGVTSLHVTGSADGTMIEVDEFELPADTQVLFEPFGDHVMLEQVVRELEPGDEVEVTLRFAEHAPVQVSADVSQLYELAWEDS</sequence>
<gene>
    <name evidence="1" type="ORF">BDK89_2723</name>
</gene>
<evidence type="ECO:0000313" key="2">
    <source>
        <dbReference type="Proteomes" id="UP000294558"/>
    </source>
</evidence>
<dbReference type="SUPFAM" id="SSF110087">
    <property type="entry name" value="DR1885-like metal-binding protein"/>
    <property type="match status" value="1"/>
</dbReference>
<protein>
    <recommendedName>
        <fullName evidence="3">Copper(I)-binding protein</fullName>
    </recommendedName>
</protein>
<accession>A0A4R7I2K9</accession>
<dbReference type="Gene3D" id="2.60.40.1890">
    <property type="entry name" value="PCu(A)C copper chaperone"/>
    <property type="match status" value="1"/>
</dbReference>
<dbReference type="EMBL" id="SOAU01000001">
    <property type="protein sequence ID" value="TDT17119.1"/>
    <property type="molecule type" value="Genomic_DNA"/>
</dbReference>
<dbReference type="Proteomes" id="UP000294558">
    <property type="component" value="Unassembled WGS sequence"/>
</dbReference>
<comment type="caution">
    <text evidence="1">The sequence shown here is derived from an EMBL/GenBank/DDBJ whole genome shotgun (WGS) entry which is preliminary data.</text>
</comment>
<evidence type="ECO:0008006" key="3">
    <source>
        <dbReference type="Google" id="ProtNLM"/>
    </source>
</evidence>
<dbReference type="InterPro" id="IPR007410">
    <property type="entry name" value="LpqE-like"/>
</dbReference>
<evidence type="ECO:0000313" key="1">
    <source>
        <dbReference type="EMBL" id="TDT17119.1"/>
    </source>
</evidence>
<reference evidence="1 2" key="1">
    <citation type="submission" date="2019-03" db="EMBL/GenBank/DDBJ databases">
        <title>Sequencing the genomes of 1000 actinobacteria strains.</title>
        <authorList>
            <person name="Klenk H.-P."/>
        </authorList>
    </citation>
    <scope>NUCLEOTIDE SEQUENCE [LARGE SCALE GENOMIC DNA]</scope>
    <source>
        <strain evidence="1 2">DSM 18936</strain>
    </source>
</reference>
<dbReference type="Pfam" id="PF04314">
    <property type="entry name" value="PCuAC"/>
    <property type="match status" value="1"/>
</dbReference>
<dbReference type="PANTHER" id="PTHR36302:SF1">
    <property type="entry name" value="COPPER CHAPERONE PCU(A)C"/>
    <property type="match status" value="1"/>
</dbReference>
<dbReference type="InterPro" id="IPR036182">
    <property type="entry name" value="PCuAC_sf"/>
</dbReference>
<dbReference type="InterPro" id="IPR058248">
    <property type="entry name" value="Lxx211020-like"/>
</dbReference>
<dbReference type="PANTHER" id="PTHR36302">
    <property type="entry name" value="BLR7088 PROTEIN"/>
    <property type="match status" value="1"/>
</dbReference>